<reference evidence="1 2" key="1">
    <citation type="journal article" date="2024" name="G3 (Bethesda)">
        <title>Genome assembly of Hibiscus sabdariffa L. provides insights into metabolisms of medicinal natural products.</title>
        <authorList>
            <person name="Kim T."/>
        </authorList>
    </citation>
    <scope>NUCLEOTIDE SEQUENCE [LARGE SCALE GENOMIC DNA]</scope>
    <source>
        <strain evidence="1">TK-2024</strain>
        <tissue evidence="1">Old leaves</tissue>
    </source>
</reference>
<protein>
    <submittedName>
        <fullName evidence="1">Uncharacterized protein</fullName>
    </submittedName>
</protein>
<organism evidence="1 2">
    <name type="scientific">Hibiscus sabdariffa</name>
    <name type="common">roselle</name>
    <dbReference type="NCBI Taxonomy" id="183260"/>
    <lineage>
        <taxon>Eukaryota</taxon>
        <taxon>Viridiplantae</taxon>
        <taxon>Streptophyta</taxon>
        <taxon>Embryophyta</taxon>
        <taxon>Tracheophyta</taxon>
        <taxon>Spermatophyta</taxon>
        <taxon>Magnoliopsida</taxon>
        <taxon>eudicotyledons</taxon>
        <taxon>Gunneridae</taxon>
        <taxon>Pentapetalae</taxon>
        <taxon>rosids</taxon>
        <taxon>malvids</taxon>
        <taxon>Malvales</taxon>
        <taxon>Malvaceae</taxon>
        <taxon>Malvoideae</taxon>
        <taxon>Hibiscus</taxon>
    </lineage>
</organism>
<gene>
    <name evidence="1" type="ORF">V6N12_061695</name>
</gene>
<keyword evidence="2" id="KW-1185">Reference proteome</keyword>
<name>A0ABR2DXT5_9ROSI</name>
<comment type="caution">
    <text evidence="1">The sequence shown here is derived from an EMBL/GenBank/DDBJ whole genome shotgun (WGS) entry which is preliminary data.</text>
</comment>
<sequence>MRLMAQRALHRNKFGKYIACSTSTVNFFLILQSFPARSNGNKEVRETWCWTCQSKHTVEPGIVRHCLGTPVSGSKSIENCSWSL</sequence>
<dbReference type="Proteomes" id="UP001472677">
    <property type="component" value="Unassembled WGS sequence"/>
</dbReference>
<evidence type="ECO:0000313" key="1">
    <source>
        <dbReference type="EMBL" id="KAK8548791.1"/>
    </source>
</evidence>
<dbReference type="EMBL" id="JBBPBM010000021">
    <property type="protein sequence ID" value="KAK8548791.1"/>
    <property type="molecule type" value="Genomic_DNA"/>
</dbReference>
<accession>A0ABR2DXT5</accession>
<proteinExistence type="predicted"/>
<evidence type="ECO:0000313" key="2">
    <source>
        <dbReference type="Proteomes" id="UP001472677"/>
    </source>
</evidence>